<dbReference type="Gene3D" id="3.40.50.620">
    <property type="entry name" value="HUPs"/>
    <property type="match status" value="1"/>
</dbReference>
<dbReference type="GO" id="GO:0000049">
    <property type="term" value="F:tRNA binding"/>
    <property type="evidence" value="ECO:0007669"/>
    <property type="project" value="UniProtKB-KW"/>
</dbReference>
<evidence type="ECO:0000313" key="3">
    <source>
        <dbReference type="EMBL" id="SHH17700.1"/>
    </source>
</evidence>
<dbReference type="HAMAP" id="MF_01539">
    <property type="entry name" value="TmcAL"/>
    <property type="match status" value="1"/>
</dbReference>
<dbReference type="PANTHER" id="PTHR37825:SF1">
    <property type="entry name" value="TRNA(MET) CYTIDINE ACETATE LIGASE"/>
    <property type="match status" value="1"/>
</dbReference>
<dbReference type="InterPro" id="IPR014729">
    <property type="entry name" value="Rossmann-like_a/b/a_fold"/>
</dbReference>
<proteinExistence type="inferred from homology"/>
<dbReference type="GO" id="GO:0005524">
    <property type="term" value="F:ATP binding"/>
    <property type="evidence" value="ECO:0007669"/>
    <property type="project" value="UniProtKB-KW"/>
</dbReference>
<keyword evidence="2" id="KW-0694">RNA-binding</keyword>
<feature type="binding site" evidence="2">
    <location>
        <position position="167"/>
    </location>
    <ligand>
        <name>ATP</name>
        <dbReference type="ChEBI" id="CHEBI:30616"/>
    </ligand>
</feature>
<keyword evidence="4" id="KW-1185">Reference proteome</keyword>
<dbReference type="EC" id="6.3.4.-" evidence="2"/>
<comment type="similarity">
    <text evidence="2">Belongs to the TmcAL family.</text>
</comment>
<dbReference type="GO" id="GO:0016879">
    <property type="term" value="F:ligase activity, forming carbon-nitrogen bonds"/>
    <property type="evidence" value="ECO:0007669"/>
    <property type="project" value="UniProtKB-UniRule"/>
</dbReference>
<dbReference type="GO" id="GO:0016740">
    <property type="term" value="F:transferase activity"/>
    <property type="evidence" value="ECO:0007669"/>
    <property type="project" value="UniProtKB-KW"/>
</dbReference>
<dbReference type="SUPFAM" id="SSF52374">
    <property type="entry name" value="Nucleotidylyl transferase"/>
    <property type="match status" value="1"/>
</dbReference>
<dbReference type="EMBL" id="FQXM01000002">
    <property type="protein sequence ID" value="SHH17700.1"/>
    <property type="molecule type" value="Genomic_DNA"/>
</dbReference>
<sequence length="404" mass="45728">MNITGVITEYNPMHNGHVYHINESKKITNCDAIICVMSGHFAQRGIPTILDKWTRTDIALKNGVDLVIELPAVYSTSSAEFFSFGSVSILNSLNCVDSLVFGSECGDIDTLKLIASVLTNESPEFKEKLSFYLNKGLAFPKARTLAFIDLYKNETSANLEQIMNSSNNILGIEYCKALNNLNSKINPVTIMRKGSSYNEENLYENYSSATSIRKFLKSEKNTDILSSTLPIETLLELQKIKKSNFDFPSEENFFPYLKYKLLSDGNSILRIPDAYEGLGNKILKEIGHCTNYSDLIDSVKSKRYTRTRINRILCQYLLNFDSYDLARLRKTPAPYARILGFNKKGREILSIIKKSSDIPLISKVPSKTQDEILLLDLHSTKIYSLFNSKISYNDDFLKKPIISI</sequence>
<accession>A0A1M5QVD2</accession>
<dbReference type="OrthoDB" id="9769796at2"/>
<dbReference type="PANTHER" id="PTHR37825">
    <property type="entry name" value="TRNA(MET) CYTIDINE ACETATE LIGASE"/>
    <property type="match status" value="1"/>
</dbReference>
<gene>
    <name evidence="2" type="primary">tmcAL</name>
    <name evidence="3" type="ORF">SAMN02745207_00301</name>
</gene>
<comment type="subcellular location">
    <subcellularLocation>
        <location evidence="2">Cytoplasm</location>
    </subcellularLocation>
</comment>
<dbReference type="Pfam" id="PF05636">
    <property type="entry name" value="HIGH_NTase1"/>
    <property type="match status" value="1"/>
</dbReference>
<comment type="caution">
    <text evidence="2">Lacks conserved residue(s) required for the propagation of feature annotation.</text>
</comment>
<evidence type="ECO:0000256" key="1">
    <source>
        <dbReference type="ARBA" id="ARBA00022694"/>
    </source>
</evidence>
<keyword evidence="2" id="KW-0436">Ligase</keyword>
<dbReference type="RefSeq" id="WP_073336252.1">
    <property type="nucleotide sequence ID" value="NZ_FQXM01000002.1"/>
</dbReference>
<dbReference type="GO" id="GO:0006400">
    <property type="term" value="P:tRNA modification"/>
    <property type="evidence" value="ECO:0007669"/>
    <property type="project" value="UniProtKB-UniRule"/>
</dbReference>
<dbReference type="NCBIfam" id="NF010191">
    <property type="entry name" value="PRK13670.1"/>
    <property type="match status" value="1"/>
</dbReference>
<evidence type="ECO:0000313" key="4">
    <source>
        <dbReference type="Proteomes" id="UP000184447"/>
    </source>
</evidence>
<organism evidence="3 4">
    <name type="scientific">Clostridium grantii DSM 8605</name>
    <dbReference type="NCBI Taxonomy" id="1121316"/>
    <lineage>
        <taxon>Bacteria</taxon>
        <taxon>Bacillati</taxon>
        <taxon>Bacillota</taxon>
        <taxon>Clostridia</taxon>
        <taxon>Eubacteriales</taxon>
        <taxon>Clostridiaceae</taxon>
        <taxon>Clostridium</taxon>
    </lineage>
</organism>
<dbReference type="AlphaFoldDB" id="A0A1M5QVD2"/>
<keyword evidence="2" id="KW-0067">ATP-binding</keyword>
<keyword evidence="1 2" id="KW-0819">tRNA processing</keyword>
<comment type="function">
    <text evidence="2">Catalyzes the formation of N(4)-acetylcytidine (ac(4)C) at the wobble position of elongator tRNA(Met), using acetate and ATP as substrates. First activates an acetate ion to form acetyladenylate (Ac-AMP) and then transfers the acetyl group to tRNA to form ac(4)C34.</text>
</comment>
<dbReference type="GO" id="GO:0005737">
    <property type="term" value="C:cytoplasm"/>
    <property type="evidence" value="ECO:0007669"/>
    <property type="project" value="UniProtKB-SubCell"/>
</dbReference>
<evidence type="ECO:0000256" key="2">
    <source>
        <dbReference type="HAMAP-Rule" id="MF_01539"/>
    </source>
</evidence>
<feature type="binding site" evidence="2">
    <location>
        <position position="102"/>
    </location>
    <ligand>
        <name>ATP</name>
        <dbReference type="ChEBI" id="CHEBI:30616"/>
    </ligand>
</feature>
<dbReference type="Proteomes" id="UP000184447">
    <property type="component" value="Unassembled WGS sequence"/>
</dbReference>
<keyword evidence="2" id="KW-0963">Cytoplasm</keyword>
<comment type="catalytic activity">
    <reaction evidence="2">
        <text>cytidine(34) in elongator tRNA(Met) + acetate + ATP = N(4)-acetylcytidine(34) in elongator tRNA(Met) + AMP + diphosphate</text>
        <dbReference type="Rhea" id="RHEA:58144"/>
        <dbReference type="Rhea" id="RHEA-COMP:10693"/>
        <dbReference type="Rhea" id="RHEA-COMP:10694"/>
        <dbReference type="ChEBI" id="CHEBI:30089"/>
        <dbReference type="ChEBI" id="CHEBI:30616"/>
        <dbReference type="ChEBI" id="CHEBI:33019"/>
        <dbReference type="ChEBI" id="CHEBI:74900"/>
        <dbReference type="ChEBI" id="CHEBI:82748"/>
        <dbReference type="ChEBI" id="CHEBI:456215"/>
    </reaction>
</comment>
<reference evidence="3 4" key="1">
    <citation type="submission" date="2016-11" db="EMBL/GenBank/DDBJ databases">
        <authorList>
            <person name="Jaros S."/>
            <person name="Januszkiewicz K."/>
            <person name="Wedrychowicz H."/>
        </authorList>
    </citation>
    <scope>NUCLEOTIDE SEQUENCE [LARGE SCALE GENOMIC DNA]</scope>
    <source>
        <strain evidence="3 4">DSM 8605</strain>
    </source>
</reference>
<protein>
    <recommendedName>
        <fullName evidence="2">tRNA(Met) cytidine acetate ligase</fullName>
        <ecNumber evidence="2">6.3.4.-</ecNumber>
    </recommendedName>
</protein>
<feature type="binding site" evidence="2">
    <location>
        <position position="192"/>
    </location>
    <ligand>
        <name>ATP</name>
        <dbReference type="ChEBI" id="CHEBI:30616"/>
    </ligand>
</feature>
<keyword evidence="3" id="KW-0808">Transferase</keyword>
<keyword evidence="2" id="KW-0820">tRNA-binding</keyword>
<dbReference type="InterPro" id="IPR008513">
    <property type="entry name" value="tRNA(Met)_cyd_acetate_ligase"/>
</dbReference>
<keyword evidence="2" id="KW-0547">Nucleotide-binding</keyword>
<name>A0A1M5QVD2_9CLOT</name>
<feature type="binding site" evidence="2">
    <location>
        <begin position="7"/>
        <end position="20"/>
    </location>
    <ligand>
        <name>ATP</name>
        <dbReference type="ChEBI" id="CHEBI:30616"/>
    </ligand>
</feature>
<dbReference type="STRING" id="1121316.SAMN02745207_00301"/>